<name>A0ABU7AN92_9TELE</name>
<dbReference type="EMBL" id="JAHUTI010021077">
    <property type="protein sequence ID" value="MED6239236.1"/>
    <property type="molecule type" value="Genomic_DNA"/>
</dbReference>
<reference evidence="1 2" key="1">
    <citation type="submission" date="2021-07" db="EMBL/GenBank/DDBJ databases">
        <authorList>
            <person name="Palmer J.M."/>
        </authorList>
    </citation>
    <scope>NUCLEOTIDE SEQUENCE [LARGE SCALE GENOMIC DNA]</scope>
    <source>
        <strain evidence="1 2">AT_MEX2019</strain>
        <tissue evidence="1">Muscle</tissue>
    </source>
</reference>
<gene>
    <name evidence="1" type="ORF">ATANTOWER_003821</name>
</gene>
<keyword evidence="2" id="KW-1185">Reference proteome</keyword>
<organism evidence="1 2">
    <name type="scientific">Ataeniobius toweri</name>
    <dbReference type="NCBI Taxonomy" id="208326"/>
    <lineage>
        <taxon>Eukaryota</taxon>
        <taxon>Metazoa</taxon>
        <taxon>Chordata</taxon>
        <taxon>Craniata</taxon>
        <taxon>Vertebrata</taxon>
        <taxon>Euteleostomi</taxon>
        <taxon>Actinopterygii</taxon>
        <taxon>Neopterygii</taxon>
        <taxon>Teleostei</taxon>
        <taxon>Neoteleostei</taxon>
        <taxon>Acanthomorphata</taxon>
        <taxon>Ovalentaria</taxon>
        <taxon>Atherinomorphae</taxon>
        <taxon>Cyprinodontiformes</taxon>
        <taxon>Goodeidae</taxon>
        <taxon>Ataeniobius</taxon>
    </lineage>
</organism>
<evidence type="ECO:0000313" key="2">
    <source>
        <dbReference type="Proteomes" id="UP001345963"/>
    </source>
</evidence>
<dbReference type="Proteomes" id="UP001345963">
    <property type="component" value="Unassembled WGS sequence"/>
</dbReference>
<comment type="caution">
    <text evidence="1">The sequence shown here is derived from an EMBL/GenBank/DDBJ whole genome shotgun (WGS) entry which is preliminary data.</text>
</comment>
<accession>A0ABU7AN92</accession>
<protein>
    <submittedName>
        <fullName evidence="1">Uncharacterized protein</fullName>
    </submittedName>
</protein>
<sequence length="124" mass="13331">MPVFVEQLCLEGPLWVICQAGCWDGCRYYWLVCNLLLVHIGAHVIGGVSSLDVVWTPLVLVAKECDLQTGFCLFGFSGISGLCALCWPSDGNSVSFFLAVVGERGLACVHAVDLEVGGLGRRLI</sequence>
<proteinExistence type="predicted"/>
<evidence type="ECO:0000313" key="1">
    <source>
        <dbReference type="EMBL" id="MED6239236.1"/>
    </source>
</evidence>